<evidence type="ECO:0000313" key="1">
    <source>
        <dbReference type="EMBL" id="CAI4211468.1"/>
    </source>
</evidence>
<comment type="caution">
    <text evidence="1">The sequence shown here is derived from an EMBL/GenBank/DDBJ whole genome shotgun (WGS) entry which is preliminary data.</text>
</comment>
<dbReference type="OrthoDB" id="10647732at2759"/>
<dbReference type="Proteomes" id="UP000838763">
    <property type="component" value="Unassembled WGS sequence"/>
</dbReference>
<evidence type="ECO:0000313" key="2">
    <source>
        <dbReference type="Proteomes" id="UP000838763"/>
    </source>
</evidence>
<dbReference type="AlphaFoldDB" id="A0A9P1GX08"/>
<sequence>MLGPLQEIWDSYRTGHKRGIPGLALDLALDKTLGGQVFLHLPGIYLGILYRTKRAASLQLKALQGLQNKPDPSFGEEENVDMEKLCDINSKIMEDYALLSHLNGQRVPSKYDISRVERLTQFYSDDSDYKTPFQGRRDLHRALNKGDFVLDVVKWMFNHRVRHLLVSFPVRAVQGIVS</sequence>
<gene>
    <name evidence="1" type="ORF">PPNO1_LOCUS1253</name>
</gene>
<proteinExistence type="predicted"/>
<name>A0A9P1GX08_9PEZI</name>
<accession>A0A9P1GX08</accession>
<dbReference type="EMBL" id="CALLCH030000002">
    <property type="protein sequence ID" value="CAI4211468.1"/>
    <property type="molecule type" value="Genomic_DNA"/>
</dbReference>
<reference evidence="1" key="1">
    <citation type="submission" date="2022-11" db="EMBL/GenBank/DDBJ databases">
        <authorList>
            <person name="Scott C."/>
            <person name="Bruce N."/>
        </authorList>
    </citation>
    <scope>NUCLEOTIDE SEQUENCE</scope>
</reference>
<protein>
    <submittedName>
        <fullName evidence="1">Uncharacterized protein</fullName>
    </submittedName>
</protein>
<organism evidence="1 2">
    <name type="scientific">Parascedosporium putredinis</name>
    <dbReference type="NCBI Taxonomy" id="1442378"/>
    <lineage>
        <taxon>Eukaryota</taxon>
        <taxon>Fungi</taxon>
        <taxon>Dikarya</taxon>
        <taxon>Ascomycota</taxon>
        <taxon>Pezizomycotina</taxon>
        <taxon>Sordariomycetes</taxon>
        <taxon>Hypocreomycetidae</taxon>
        <taxon>Microascales</taxon>
        <taxon>Microascaceae</taxon>
        <taxon>Parascedosporium</taxon>
    </lineage>
</organism>
<keyword evidence="2" id="KW-1185">Reference proteome</keyword>